<name>A0ABY6HW75_9ARCH</name>
<sequence>MEKHYHPHHKKHAEMPHSEFLGSLIAFLVVVIVMNGIFPYDPWFAVLPQVILAFIMVKNGILYIQSRDARRDFVYTTTQDDLWHIWLAAIIVNIVMSAIFHGSWIGRIPTTVLNIKAIEITITYIAAQKQRKNATLYTQRYVSPVAQPVATVHNTTSGAYVTLSTPSDVAQFCPICGEKHEADYKFCASCGASLY</sequence>
<keyword evidence="1" id="KW-0472">Membrane</keyword>
<feature type="transmembrane region" description="Helical" evidence="1">
    <location>
        <begin position="44"/>
        <end position="64"/>
    </location>
</feature>
<feature type="transmembrane region" description="Helical" evidence="1">
    <location>
        <begin position="85"/>
        <end position="106"/>
    </location>
</feature>
<evidence type="ECO:0000256" key="1">
    <source>
        <dbReference type="SAM" id="Phobius"/>
    </source>
</evidence>
<gene>
    <name evidence="3" type="ORF">NEF87_004054</name>
</gene>
<evidence type="ECO:0000313" key="4">
    <source>
        <dbReference type="Proteomes" id="UP001208689"/>
    </source>
</evidence>
<feature type="transmembrane region" description="Helical" evidence="1">
    <location>
        <begin position="20"/>
        <end position="38"/>
    </location>
</feature>
<dbReference type="Pfam" id="PF13240">
    <property type="entry name" value="Zn_Ribbon_1"/>
    <property type="match status" value="1"/>
</dbReference>
<keyword evidence="4" id="KW-1185">Reference proteome</keyword>
<evidence type="ECO:0000313" key="3">
    <source>
        <dbReference type="EMBL" id="UYP47769.1"/>
    </source>
</evidence>
<reference evidence="3" key="1">
    <citation type="submission" date="2022-09" db="EMBL/GenBank/DDBJ databases">
        <title>Actin cytoskeleton and complex cell architecture in an #Asgard archaeon.</title>
        <authorList>
            <person name="Ponce Toledo R.I."/>
            <person name="Schleper C."/>
            <person name="Rodrigues Oliveira T."/>
            <person name="Wollweber F."/>
            <person name="Xu J."/>
            <person name="Rittmann S."/>
            <person name="Klingl A."/>
            <person name="Pilhofer M."/>
        </authorList>
    </citation>
    <scope>NUCLEOTIDE SEQUENCE</scope>
    <source>
        <strain evidence="3">B-35</strain>
    </source>
</reference>
<dbReference type="Proteomes" id="UP001208689">
    <property type="component" value="Chromosome"/>
</dbReference>
<proteinExistence type="predicted"/>
<dbReference type="InterPro" id="IPR026870">
    <property type="entry name" value="Zinc_ribbon_dom"/>
</dbReference>
<keyword evidence="1" id="KW-0812">Transmembrane</keyword>
<dbReference type="EMBL" id="CP104013">
    <property type="protein sequence ID" value="UYP47769.1"/>
    <property type="molecule type" value="Genomic_DNA"/>
</dbReference>
<feature type="domain" description="Zinc-ribbon" evidence="2">
    <location>
        <begin position="172"/>
        <end position="194"/>
    </location>
</feature>
<accession>A0ABY6HW75</accession>
<keyword evidence="1" id="KW-1133">Transmembrane helix</keyword>
<protein>
    <recommendedName>
        <fullName evidence="2">Zinc-ribbon domain-containing protein</fullName>
    </recommendedName>
</protein>
<organism evidence="3 4">
    <name type="scientific">Candidatus Lokiarchaeum ossiferum</name>
    <dbReference type="NCBI Taxonomy" id="2951803"/>
    <lineage>
        <taxon>Archaea</taxon>
        <taxon>Promethearchaeati</taxon>
        <taxon>Promethearchaeota</taxon>
        <taxon>Promethearchaeia</taxon>
        <taxon>Promethearchaeales</taxon>
        <taxon>Promethearchaeaceae</taxon>
        <taxon>Candidatus Lokiarchaeum</taxon>
    </lineage>
</organism>
<evidence type="ECO:0000259" key="2">
    <source>
        <dbReference type="Pfam" id="PF13240"/>
    </source>
</evidence>